<keyword evidence="1" id="KW-0802">TPR repeat</keyword>
<accession>A0ABZ1C557</accession>
<evidence type="ECO:0000256" key="3">
    <source>
        <dbReference type="SAM" id="SignalP"/>
    </source>
</evidence>
<dbReference type="Gene3D" id="1.25.40.10">
    <property type="entry name" value="Tetratricopeptide repeat domain"/>
    <property type="match status" value="1"/>
</dbReference>
<reference evidence="4 5" key="2">
    <citation type="submission" date="2023-12" db="EMBL/GenBank/DDBJ databases">
        <title>Description of an unclassified Opitutus bacterium of Verrucomicrobiota.</title>
        <authorList>
            <person name="Zhang D.-F."/>
        </authorList>
    </citation>
    <scope>NUCLEOTIDE SEQUENCE [LARGE SCALE GENOMIC DNA]</scope>
    <source>
        <strain evidence="4 5">WL0086</strain>
    </source>
</reference>
<evidence type="ECO:0000313" key="4">
    <source>
        <dbReference type="EMBL" id="WRQ86482.1"/>
    </source>
</evidence>
<dbReference type="EMBL" id="CP139781">
    <property type="protein sequence ID" value="WRQ86482.1"/>
    <property type="molecule type" value="Genomic_DNA"/>
</dbReference>
<evidence type="ECO:0008006" key="6">
    <source>
        <dbReference type="Google" id="ProtNLM"/>
    </source>
</evidence>
<name>A0ABZ1C557_9BACT</name>
<evidence type="ECO:0000256" key="2">
    <source>
        <dbReference type="SAM" id="MobiDB-lite"/>
    </source>
</evidence>
<dbReference type="InterPro" id="IPR011990">
    <property type="entry name" value="TPR-like_helical_dom_sf"/>
</dbReference>
<evidence type="ECO:0000256" key="1">
    <source>
        <dbReference type="PROSITE-ProRule" id="PRU00339"/>
    </source>
</evidence>
<sequence length="392" mass="42756">MPKRLLGCFILVLGLLPCGARAQGRDAEAELNELVALQQELLGRAAMAAYQEEVESLRPRLQSLVFDYEQYLRRYPKKAEGYIAYSMLLGSSLVDERERAKALLLKANNLDPDLAIVKNQLGKYLAEEGKPLEALNYFLSAVQLEPEQALYHFQIGQLLGAARGDFLASGEWTAEQVDAALVHALQEAVRLDPDNFAYAYRLAESHYDVAEPDWPEALAAWQALAARATDPLQQQMVQLHEANVLLAMERLDDAETVLAGDFDAPMQEQRAALSAKLERLRNPPPAPAEVTAAEAGAVASMSGKPAAKTPARPRVEVPTFQAGELQGVETVNSEAVVELARELPAELPIAPLVDDSVQEKARDANAALRPTLRPEEQPTPLAPPAPAPQPQP</sequence>
<organism evidence="4 5">
    <name type="scientific">Actomonas aquatica</name>
    <dbReference type="NCBI Taxonomy" id="2866162"/>
    <lineage>
        <taxon>Bacteria</taxon>
        <taxon>Pseudomonadati</taxon>
        <taxon>Verrucomicrobiota</taxon>
        <taxon>Opitutia</taxon>
        <taxon>Opitutales</taxon>
        <taxon>Opitutaceae</taxon>
        <taxon>Actomonas</taxon>
    </lineage>
</organism>
<keyword evidence="5" id="KW-1185">Reference proteome</keyword>
<feature type="region of interest" description="Disordered" evidence="2">
    <location>
        <begin position="353"/>
        <end position="392"/>
    </location>
</feature>
<protein>
    <recommendedName>
        <fullName evidence="6">Tetratricopeptide repeat protein</fullName>
    </recommendedName>
</protein>
<dbReference type="Proteomes" id="UP000738431">
    <property type="component" value="Chromosome"/>
</dbReference>
<dbReference type="PROSITE" id="PS50005">
    <property type="entry name" value="TPR"/>
    <property type="match status" value="1"/>
</dbReference>
<keyword evidence="3" id="KW-0732">Signal</keyword>
<feature type="signal peptide" evidence="3">
    <location>
        <begin position="1"/>
        <end position="22"/>
    </location>
</feature>
<feature type="compositionally biased region" description="Pro residues" evidence="2">
    <location>
        <begin position="380"/>
        <end position="392"/>
    </location>
</feature>
<evidence type="ECO:0000313" key="5">
    <source>
        <dbReference type="Proteomes" id="UP000738431"/>
    </source>
</evidence>
<feature type="repeat" description="TPR" evidence="1">
    <location>
        <begin position="115"/>
        <end position="148"/>
    </location>
</feature>
<dbReference type="RefSeq" id="WP_221031403.1">
    <property type="nucleotide sequence ID" value="NZ_CP139781.1"/>
</dbReference>
<gene>
    <name evidence="4" type="ORF">K1X11_016825</name>
</gene>
<reference evidence="4 5" key="1">
    <citation type="submission" date="2021-08" db="EMBL/GenBank/DDBJ databases">
        <authorList>
            <person name="Zhang D."/>
            <person name="Zhang A."/>
            <person name="Wang L."/>
        </authorList>
    </citation>
    <scope>NUCLEOTIDE SEQUENCE [LARGE SCALE GENOMIC DNA]</scope>
    <source>
        <strain evidence="4 5">WL0086</strain>
    </source>
</reference>
<dbReference type="InterPro" id="IPR019734">
    <property type="entry name" value="TPR_rpt"/>
</dbReference>
<proteinExistence type="predicted"/>
<feature type="chain" id="PRO_5047078138" description="Tetratricopeptide repeat protein" evidence="3">
    <location>
        <begin position="23"/>
        <end position="392"/>
    </location>
</feature>
<dbReference type="SUPFAM" id="SSF48452">
    <property type="entry name" value="TPR-like"/>
    <property type="match status" value="1"/>
</dbReference>